<organism evidence="2 3">
    <name type="scientific">Aspergillus indologenus CBS 114.80</name>
    <dbReference type="NCBI Taxonomy" id="1450541"/>
    <lineage>
        <taxon>Eukaryota</taxon>
        <taxon>Fungi</taxon>
        <taxon>Dikarya</taxon>
        <taxon>Ascomycota</taxon>
        <taxon>Pezizomycotina</taxon>
        <taxon>Eurotiomycetes</taxon>
        <taxon>Eurotiomycetidae</taxon>
        <taxon>Eurotiales</taxon>
        <taxon>Aspergillaceae</taxon>
        <taxon>Aspergillus</taxon>
        <taxon>Aspergillus subgen. Circumdati</taxon>
    </lineage>
</organism>
<keyword evidence="1" id="KW-0472">Membrane</keyword>
<dbReference type="EMBL" id="KZ825552">
    <property type="protein sequence ID" value="PYI28247.1"/>
    <property type="molecule type" value="Genomic_DNA"/>
</dbReference>
<proteinExistence type="predicted"/>
<keyword evidence="1" id="KW-0812">Transmembrane</keyword>
<evidence type="ECO:0000313" key="2">
    <source>
        <dbReference type="EMBL" id="PYI28247.1"/>
    </source>
</evidence>
<accession>A0A2V5IVW0</accession>
<keyword evidence="1" id="KW-1133">Transmembrane helix</keyword>
<protein>
    <submittedName>
        <fullName evidence="2">Uncharacterized protein</fullName>
    </submittedName>
</protein>
<reference evidence="2 3" key="1">
    <citation type="submission" date="2018-02" db="EMBL/GenBank/DDBJ databases">
        <title>The genomes of Aspergillus section Nigri reveals drivers in fungal speciation.</title>
        <authorList>
            <consortium name="DOE Joint Genome Institute"/>
            <person name="Vesth T.C."/>
            <person name="Nybo J."/>
            <person name="Theobald S."/>
            <person name="Brandl J."/>
            <person name="Frisvad J.C."/>
            <person name="Nielsen K.F."/>
            <person name="Lyhne E.K."/>
            <person name="Kogle M.E."/>
            <person name="Kuo A."/>
            <person name="Riley R."/>
            <person name="Clum A."/>
            <person name="Nolan M."/>
            <person name="Lipzen A."/>
            <person name="Salamov A."/>
            <person name="Henrissat B."/>
            <person name="Wiebenga A."/>
            <person name="De vries R.P."/>
            <person name="Grigoriev I.V."/>
            <person name="Mortensen U.H."/>
            <person name="Andersen M.R."/>
            <person name="Baker S.E."/>
        </authorList>
    </citation>
    <scope>NUCLEOTIDE SEQUENCE [LARGE SCALE GENOMIC DNA]</scope>
    <source>
        <strain evidence="2 3">CBS 114.80</strain>
    </source>
</reference>
<evidence type="ECO:0000256" key="1">
    <source>
        <dbReference type="SAM" id="Phobius"/>
    </source>
</evidence>
<gene>
    <name evidence="2" type="ORF">BP00DRAFT_428580</name>
</gene>
<feature type="transmembrane region" description="Helical" evidence="1">
    <location>
        <begin position="34"/>
        <end position="55"/>
    </location>
</feature>
<evidence type="ECO:0000313" key="3">
    <source>
        <dbReference type="Proteomes" id="UP000248817"/>
    </source>
</evidence>
<name>A0A2V5IVW0_9EURO</name>
<keyword evidence="3" id="KW-1185">Reference proteome</keyword>
<dbReference type="AlphaFoldDB" id="A0A2V5IVW0"/>
<dbReference type="Proteomes" id="UP000248817">
    <property type="component" value="Unassembled WGS sequence"/>
</dbReference>
<sequence>MRGNSRVADKNQDKARTSPRNLDKLIWQPSFDGLLFPLVSLVSLMSEFGGVFGLIPGNVRRLSLGAGEEPLGP</sequence>